<name>A0ABR1G024_AURAN</name>
<gene>
    <name evidence="3" type="ORF">SO694_00153057</name>
</gene>
<evidence type="ECO:0000256" key="2">
    <source>
        <dbReference type="SAM" id="Phobius"/>
    </source>
</evidence>
<keyword evidence="2" id="KW-0812">Transmembrane</keyword>
<feature type="transmembrane region" description="Helical" evidence="2">
    <location>
        <begin position="182"/>
        <end position="200"/>
    </location>
</feature>
<keyword evidence="4" id="KW-1185">Reference proteome</keyword>
<feature type="transmembrane region" description="Helical" evidence="2">
    <location>
        <begin position="41"/>
        <end position="63"/>
    </location>
</feature>
<keyword evidence="2" id="KW-0472">Membrane</keyword>
<proteinExistence type="predicted"/>
<organism evidence="3 4">
    <name type="scientific">Aureococcus anophagefferens</name>
    <name type="common">Harmful bloom alga</name>
    <dbReference type="NCBI Taxonomy" id="44056"/>
    <lineage>
        <taxon>Eukaryota</taxon>
        <taxon>Sar</taxon>
        <taxon>Stramenopiles</taxon>
        <taxon>Ochrophyta</taxon>
        <taxon>Pelagophyceae</taxon>
        <taxon>Pelagomonadales</taxon>
        <taxon>Pelagomonadaceae</taxon>
        <taxon>Aureococcus</taxon>
    </lineage>
</organism>
<evidence type="ECO:0000256" key="1">
    <source>
        <dbReference type="SAM" id="MobiDB-lite"/>
    </source>
</evidence>
<feature type="transmembrane region" description="Helical" evidence="2">
    <location>
        <begin position="93"/>
        <end position="110"/>
    </location>
</feature>
<sequence>MAGLTMNEALCFDDTAPLVAADAGRARPGLRPPPEREIVRALLYYGYPPCVLLVTVVFVWPFLANGSAGYANSLWNYGDVDSCGGRQWEDDRALLADVAYITVCLLFLIMEELRRDVRLYRSIKRVRARAAPTAGARSVAGSATACALPGRRRRASTAGGRAAPRAGAARDRDLKLLNKMRPFVILGFCWSLFSVLSIYSETEKSAAWWVLYTHNASVKLWIKHYPAMAKVLPSPHRKRDPVDRVCSAATSMLASVDSSLADVLKDTDLASSAIPDTIEEDTKGWSNGALPELAYESDPTRP</sequence>
<feature type="region of interest" description="Disordered" evidence="1">
    <location>
        <begin position="280"/>
        <end position="302"/>
    </location>
</feature>
<dbReference type="Proteomes" id="UP001363151">
    <property type="component" value="Unassembled WGS sequence"/>
</dbReference>
<keyword evidence="2" id="KW-1133">Transmembrane helix</keyword>
<protein>
    <recommendedName>
        <fullName evidence="5">G-protein coupled receptors family 1 profile domain-containing protein</fullName>
    </recommendedName>
</protein>
<accession>A0ABR1G024</accession>
<evidence type="ECO:0008006" key="5">
    <source>
        <dbReference type="Google" id="ProtNLM"/>
    </source>
</evidence>
<reference evidence="3 4" key="1">
    <citation type="submission" date="2024-03" db="EMBL/GenBank/DDBJ databases">
        <title>Aureococcus anophagefferens CCMP1851 and Kratosvirus quantuckense: Draft genome of a second virus-susceptible host strain in the model system.</title>
        <authorList>
            <person name="Chase E."/>
            <person name="Truchon A.R."/>
            <person name="Schepens W."/>
            <person name="Wilhelm S.W."/>
        </authorList>
    </citation>
    <scope>NUCLEOTIDE SEQUENCE [LARGE SCALE GENOMIC DNA]</scope>
    <source>
        <strain evidence="3 4">CCMP1851</strain>
    </source>
</reference>
<evidence type="ECO:0000313" key="3">
    <source>
        <dbReference type="EMBL" id="KAK7241768.1"/>
    </source>
</evidence>
<comment type="caution">
    <text evidence="3">The sequence shown here is derived from an EMBL/GenBank/DDBJ whole genome shotgun (WGS) entry which is preliminary data.</text>
</comment>
<evidence type="ECO:0000313" key="4">
    <source>
        <dbReference type="Proteomes" id="UP001363151"/>
    </source>
</evidence>
<dbReference type="EMBL" id="JBBJCI010000153">
    <property type="protein sequence ID" value="KAK7241768.1"/>
    <property type="molecule type" value="Genomic_DNA"/>
</dbReference>